<evidence type="ECO:0000313" key="2">
    <source>
        <dbReference type="Proteomes" id="UP001497522"/>
    </source>
</evidence>
<accession>A0ABP1AB65</accession>
<reference evidence="1" key="1">
    <citation type="submission" date="2024-03" db="EMBL/GenBank/DDBJ databases">
        <authorList>
            <consortium name="ELIXIR-Norway"/>
            <consortium name="Elixir Norway"/>
        </authorList>
    </citation>
    <scope>NUCLEOTIDE SEQUENCE</scope>
</reference>
<proteinExistence type="predicted"/>
<protein>
    <submittedName>
        <fullName evidence="1">Uncharacterized protein</fullName>
    </submittedName>
</protein>
<evidence type="ECO:0000313" key="1">
    <source>
        <dbReference type="EMBL" id="CAK9859778.1"/>
    </source>
</evidence>
<sequence>MMIMMVTRHPSTSRGSGEREFQVGFTTGMQITAAIACENTSTRVEFRFPTPQNSWSKGLAVDIEVVVGFLDATKVRTWDGTASHEFPFLFPEFLYVPMPPCTSATRVLYASGSVVLVVPTVAAAKVRSSSSWPSLLSLSLLQRIRDVRKFVGVVDVHSDCFVVLSVQCICEIEI</sequence>
<keyword evidence="2" id="KW-1185">Reference proteome</keyword>
<gene>
    <name evidence="1" type="ORF">CSSPJE1EN2_LOCUS2773</name>
</gene>
<name>A0ABP1AB65_9BRYO</name>
<organism evidence="1 2">
    <name type="scientific">Sphagnum jensenii</name>
    <dbReference type="NCBI Taxonomy" id="128206"/>
    <lineage>
        <taxon>Eukaryota</taxon>
        <taxon>Viridiplantae</taxon>
        <taxon>Streptophyta</taxon>
        <taxon>Embryophyta</taxon>
        <taxon>Bryophyta</taxon>
        <taxon>Sphagnophytina</taxon>
        <taxon>Sphagnopsida</taxon>
        <taxon>Sphagnales</taxon>
        <taxon>Sphagnaceae</taxon>
        <taxon>Sphagnum</taxon>
    </lineage>
</organism>
<dbReference type="Proteomes" id="UP001497522">
    <property type="component" value="Chromosome 10"/>
</dbReference>
<dbReference type="EMBL" id="OZ023711">
    <property type="protein sequence ID" value="CAK9859778.1"/>
    <property type="molecule type" value="Genomic_DNA"/>
</dbReference>